<dbReference type="Proteomes" id="UP001328107">
    <property type="component" value="Unassembled WGS sequence"/>
</dbReference>
<dbReference type="SUPFAM" id="SSF56574">
    <property type="entry name" value="Serpins"/>
    <property type="match status" value="1"/>
</dbReference>
<sequence>IPPLPFPYHFPSLSSTAPRIMGSAPTQASHTTPTLVPPVVPILPPARPPTPAAAVAPLQQQPLQLPRQPVAPVAPAAAAAQTATSPHAVAASKQPAAAPAAQPFTPASGWAAAAAPKMSGSVPGSMPGSLPGSVPGTPGGGGSHTPPPHKTKRQPQPVSITIEHVNAPGLLEYGMHLLSRAGVAVPAAGEQKRRGRSFACYNACVSPVHIIAGWGVAGLSADAKTRDFIEKMIENKGTVASDHRLGNCNLVLQSLSLLIDELGFPSFIRLYIEPQFAIPHIFPIVDDINAAYGCDSDSPVIKALCFSCDDTGDATARKINHDVLTFTRNRVASVIDSNANLNRLAQACLVSVFATTFAWALQGSTARTRRSFGNHDFDAL</sequence>
<evidence type="ECO:0000313" key="2">
    <source>
        <dbReference type="EMBL" id="GMR43259.1"/>
    </source>
</evidence>
<feature type="non-terminal residue" evidence="2">
    <location>
        <position position="1"/>
    </location>
</feature>
<feature type="region of interest" description="Disordered" evidence="1">
    <location>
        <begin position="116"/>
        <end position="156"/>
    </location>
</feature>
<reference evidence="3" key="1">
    <citation type="submission" date="2022-10" db="EMBL/GenBank/DDBJ databases">
        <title>Genome assembly of Pristionchus species.</title>
        <authorList>
            <person name="Yoshida K."/>
            <person name="Sommer R.J."/>
        </authorList>
    </citation>
    <scope>NUCLEOTIDE SEQUENCE [LARGE SCALE GENOMIC DNA]</scope>
    <source>
        <strain evidence="3">RS5460</strain>
    </source>
</reference>
<organism evidence="2 3">
    <name type="scientific">Pristionchus mayeri</name>
    <dbReference type="NCBI Taxonomy" id="1317129"/>
    <lineage>
        <taxon>Eukaryota</taxon>
        <taxon>Metazoa</taxon>
        <taxon>Ecdysozoa</taxon>
        <taxon>Nematoda</taxon>
        <taxon>Chromadorea</taxon>
        <taxon>Rhabditida</taxon>
        <taxon>Rhabditina</taxon>
        <taxon>Diplogasteromorpha</taxon>
        <taxon>Diplogasteroidea</taxon>
        <taxon>Neodiplogasteridae</taxon>
        <taxon>Pristionchus</taxon>
    </lineage>
</organism>
<gene>
    <name evidence="2" type="ORF">PMAYCL1PPCAC_13452</name>
</gene>
<evidence type="ECO:0000256" key="1">
    <source>
        <dbReference type="SAM" id="MobiDB-lite"/>
    </source>
</evidence>
<dbReference type="InterPro" id="IPR036186">
    <property type="entry name" value="Serpin_sf"/>
</dbReference>
<name>A0AAN4ZPX5_9BILA</name>
<proteinExistence type="predicted"/>
<dbReference type="AlphaFoldDB" id="A0AAN4ZPX5"/>
<feature type="compositionally biased region" description="Low complexity" evidence="1">
    <location>
        <begin position="116"/>
        <end position="136"/>
    </location>
</feature>
<dbReference type="EMBL" id="BTRK01000003">
    <property type="protein sequence ID" value="GMR43259.1"/>
    <property type="molecule type" value="Genomic_DNA"/>
</dbReference>
<accession>A0AAN4ZPX5</accession>
<keyword evidence="3" id="KW-1185">Reference proteome</keyword>
<evidence type="ECO:0000313" key="3">
    <source>
        <dbReference type="Proteomes" id="UP001328107"/>
    </source>
</evidence>
<comment type="caution">
    <text evidence="2">The sequence shown here is derived from an EMBL/GenBank/DDBJ whole genome shotgun (WGS) entry which is preliminary data.</text>
</comment>
<protein>
    <submittedName>
        <fullName evidence="2">Uncharacterized protein</fullName>
    </submittedName>
</protein>